<protein>
    <submittedName>
        <fullName evidence="1">Uncharacterized protein</fullName>
    </submittedName>
</protein>
<gene>
    <name evidence="1" type="ORF">RSOL_320730</name>
</gene>
<dbReference type="AlphaFoldDB" id="A0A0A1UKC5"/>
<feature type="non-terminal residue" evidence="1">
    <location>
        <position position="143"/>
    </location>
</feature>
<name>A0A0A1UKC5_9AGAM</name>
<evidence type="ECO:0000313" key="2">
    <source>
        <dbReference type="Proteomes" id="UP000030108"/>
    </source>
</evidence>
<evidence type="ECO:0000313" key="1">
    <source>
        <dbReference type="EMBL" id="EUC59584.1"/>
    </source>
</evidence>
<dbReference type="Proteomes" id="UP000030108">
    <property type="component" value="Unassembled WGS sequence"/>
</dbReference>
<dbReference type="EMBL" id="JATN01000321">
    <property type="protein sequence ID" value="EUC59584.1"/>
    <property type="molecule type" value="Genomic_DNA"/>
</dbReference>
<organism evidence="1 2">
    <name type="scientific">Rhizoctonia solani AG-3 Rhs1AP</name>
    <dbReference type="NCBI Taxonomy" id="1086054"/>
    <lineage>
        <taxon>Eukaryota</taxon>
        <taxon>Fungi</taxon>
        <taxon>Dikarya</taxon>
        <taxon>Basidiomycota</taxon>
        <taxon>Agaricomycotina</taxon>
        <taxon>Agaricomycetes</taxon>
        <taxon>Cantharellales</taxon>
        <taxon>Ceratobasidiaceae</taxon>
        <taxon>Rhizoctonia</taxon>
    </lineage>
</organism>
<reference evidence="2" key="1">
    <citation type="journal article" date="2014" name="Genome Announc.">
        <title>Draft genome sequence of the plant-pathogenic soil fungus Rhizoctonia solani anastomosis group 3 strain Rhs1AP.</title>
        <authorList>
            <person name="Cubeta M.A."/>
            <person name="Thomas E."/>
            <person name="Dean R.A."/>
            <person name="Jabaji S."/>
            <person name="Neate S.M."/>
            <person name="Tavantzis S."/>
            <person name="Toda T."/>
            <person name="Vilgalys R."/>
            <person name="Bharathan N."/>
            <person name="Fedorova-Abrams N."/>
            <person name="Pakala S.B."/>
            <person name="Pakala S.M."/>
            <person name="Zafar N."/>
            <person name="Joardar V."/>
            <person name="Losada L."/>
            <person name="Nierman W.C."/>
        </authorList>
    </citation>
    <scope>NUCLEOTIDE SEQUENCE [LARGE SCALE GENOMIC DNA]</scope>
    <source>
        <strain evidence="2">AG-3</strain>
    </source>
</reference>
<accession>A0A0A1UKC5</accession>
<comment type="caution">
    <text evidence="1">The sequence shown here is derived from an EMBL/GenBank/DDBJ whole genome shotgun (WGS) entry which is preliminary data.</text>
</comment>
<sequence length="143" mass="15337">MSATAAQPKALVLRRQVPPRGTLPGGNPNEVLAGMINEVERLADNMLDTVGGPVGPIINIRPTNTLEVLSKGSESLVSQYGHDAMKDHFAQMDMRLTRLSVAVAPVTNFALVRKSLGGKRNSIYLSLKSKFPNAARALFTLAV</sequence>
<proteinExistence type="predicted"/>